<protein>
    <recommendedName>
        <fullName evidence="8">Acetolactate synthase small subunit</fullName>
        <shortName evidence="8">AHAS</shortName>
        <shortName evidence="8">ALS</shortName>
        <ecNumber evidence="8">2.2.1.6</ecNumber>
    </recommendedName>
    <alternativeName>
        <fullName evidence="8">Acetohydroxy-acid synthase small subunit</fullName>
    </alternativeName>
</protein>
<feature type="domain" description="ACT" evidence="9">
    <location>
        <begin position="4"/>
        <end position="78"/>
    </location>
</feature>
<dbReference type="GO" id="GO:0003984">
    <property type="term" value="F:acetolactate synthase activity"/>
    <property type="evidence" value="ECO:0007669"/>
    <property type="project" value="UniProtKB-UniRule"/>
</dbReference>
<dbReference type="InterPro" id="IPR004789">
    <property type="entry name" value="Acetalactate_synth_ssu"/>
</dbReference>
<evidence type="ECO:0000256" key="2">
    <source>
        <dbReference type="ARBA" id="ARBA00005025"/>
    </source>
</evidence>
<reference evidence="10 11" key="1">
    <citation type="journal article" date="2011" name="J. Bacteriol.">
        <title>Complete genome sequence and updated annotation of Desulfovibrio alaskensis G20.</title>
        <authorList>
            <person name="Hauser L.J."/>
            <person name="Land M.L."/>
            <person name="Brown S.D."/>
            <person name="Larimer F."/>
            <person name="Keller K.L."/>
            <person name="Rapp-Giles B.J."/>
            <person name="Price M.N."/>
            <person name="Lin M."/>
            <person name="Bruce D.C."/>
            <person name="Detter J.C."/>
            <person name="Tapia R."/>
            <person name="Han C.S."/>
            <person name="Goodwin L.A."/>
            <person name="Cheng J.F."/>
            <person name="Pitluck S."/>
            <person name="Copeland A."/>
            <person name="Lucas S."/>
            <person name="Nolan M."/>
            <person name="Lapidus A.L."/>
            <person name="Palumbo A.V."/>
            <person name="Wall J.D."/>
        </authorList>
    </citation>
    <scope>NUCLEOTIDE SEQUENCE [LARGE SCALE GENOMIC DNA]</scope>
    <source>
        <strain evidence="11">ATCC BAA 1058 / DSM 17464 / G20</strain>
    </source>
</reference>
<dbReference type="PANTHER" id="PTHR30239:SF0">
    <property type="entry name" value="ACETOLACTATE SYNTHASE SMALL SUBUNIT 1, CHLOROPLASTIC"/>
    <property type="match status" value="1"/>
</dbReference>
<evidence type="ECO:0000256" key="8">
    <source>
        <dbReference type="RuleBase" id="RU368092"/>
    </source>
</evidence>
<evidence type="ECO:0000256" key="4">
    <source>
        <dbReference type="ARBA" id="ARBA00011744"/>
    </source>
</evidence>
<dbReference type="eggNOG" id="COG0440">
    <property type="taxonomic scope" value="Bacteria"/>
</dbReference>
<comment type="pathway">
    <text evidence="2 8">Amino-acid biosynthesis; L-valine biosynthesis; L-valine from pyruvate: step 1/4.</text>
</comment>
<evidence type="ECO:0000256" key="1">
    <source>
        <dbReference type="ARBA" id="ARBA00004974"/>
    </source>
</evidence>
<evidence type="ECO:0000313" key="11">
    <source>
        <dbReference type="Proteomes" id="UP000002710"/>
    </source>
</evidence>
<gene>
    <name evidence="10" type="ordered locus">Dde_3130</name>
</gene>
<evidence type="ECO:0000256" key="5">
    <source>
        <dbReference type="ARBA" id="ARBA00022605"/>
    </source>
</evidence>
<dbReference type="Gene3D" id="3.30.70.260">
    <property type="match status" value="1"/>
</dbReference>
<dbReference type="GO" id="GO:1990610">
    <property type="term" value="F:acetolactate synthase regulator activity"/>
    <property type="evidence" value="ECO:0007669"/>
    <property type="project" value="UniProtKB-UniRule"/>
</dbReference>
<dbReference type="PROSITE" id="PS51671">
    <property type="entry name" value="ACT"/>
    <property type="match status" value="1"/>
</dbReference>
<evidence type="ECO:0000259" key="9">
    <source>
        <dbReference type="PROSITE" id="PS51671"/>
    </source>
</evidence>
<dbReference type="NCBIfam" id="TIGR00119">
    <property type="entry name" value="acolac_sm"/>
    <property type="match status" value="1"/>
</dbReference>
<dbReference type="EC" id="2.2.1.6" evidence="8"/>
<dbReference type="InterPro" id="IPR039557">
    <property type="entry name" value="AHAS_ACT"/>
</dbReference>
<comment type="catalytic activity">
    <reaction evidence="7 8">
        <text>2 pyruvate + H(+) = (2S)-2-acetolactate + CO2</text>
        <dbReference type="Rhea" id="RHEA:25249"/>
        <dbReference type="ChEBI" id="CHEBI:15361"/>
        <dbReference type="ChEBI" id="CHEBI:15378"/>
        <dbReference type="ChEBI" id="CHEBI:16526"/>
        <dbReference type="ChEBI" id="CHEBI:58476"/>
        <dbReference type="EC" id="2.2.1.6"/>
    </reaction>
</comment>
<dbReference type="UniPathway" id="UPA00047">
    <property type="reaction ID" value="UER00055"/>
</dbReference>
<dbReference type="InterPro" id="IPR045865">
    <property type="entry name" value="ACT-like_dom_sf"/>
</dbReference>
<organism evidence="10 11">
    <name type="scientific">Oleidesulfovibrio alaskensis (strain ATCC BAA-1058 / DSM 17464 / G20)</name>
    <name type="common">Desulfovibrio alaskensis</name>
    <dbReference type="NCBI Taxonomy" id="207559"/>
    <lineage>
        <taxon>Bacteria</taxon>
        <taxon>Pseudomonadati</taxon>
        <taxon>Thermodesulfobacteriota</taxon>
        <taxon>Desulfovibrionia</taxon>
        <taxon>Desulfovibrionales</taxon>
        <taxon>Desulfovibrionaceae</taxon>
        <taxon>Oleidesulfovibrio</taxon>
    </lineage>
</organism>
<keyword evidence="8" id="KW-0808">Transferase</keyword>
<evidence type="ECO:0000313" key="10">
    <source>
        <dbReference type="EMBL" id="ABB39924.1"/>
    </source>
</evidence>
<dbReference type="Gene3D" id="3.30.70.1150">
    <property type="entry name" value="ACT-like. Chain A, domain 2"/>
    <property type="match status" value="1"/>
</dbReference>
<dbReference type="InterPro" id="IPR002912">
    <property type="entry name" value="ACT_dom"/>
</dbReference>
<comment type="pathway">
    <text evidence="1 8">Amino-acid biosynthesis; L-isoleucine biosynthesis; L-isoleucine from 2-oxobutanoate: step 1/4.</text>
</comment>
<comment type="similarity">
    <text evidence="3 8">Belongs to the acetolactate synthase small subunit family.</text>
</comment>
<dbReference type="RefSeq" id="WP_011368882.1">
    <property type="nucleotide sequence ID" value="NC_007519.1"/>
</dbReference>
<dbReference type="NCBIfam" id="NF008864">
    <property type="entry name" value="PRK11895.1"/>
    <property type="match status" value="1"/>
</dbReference>
<evidence type="ECO:0000256" key="7">
    <source>
        <dbReference type="ARBA" id="ARBA00048670"/>
    </source>
</evidence>
<dbReference type="InterPro" id="IPR019455">
    <property type="entry name" value="Acetolactate_synth_ssu_C"/>
</dbReference>
<evidence type="ECO:0000256" key="6">
    <source>
        <dbReference type="ARBA" id="ARBA00023304"/>
    </source>
</evidence>
<accession>Q30WM2</accession>
<dbReference type="AlphaFoldDB" id="Q30WM2"/>
<dbReference type="Pfam" id="PF22629">
    <property type="entry name" value="ACT_AHAS_ss"/>
    <property type="match status" value="1"/>
</dbReference>
<dbReference type="EMBL" id="CP000112">
    <property type="protein sequence ID" value="ABB39924.1"/>
    <property type="molecule type" value="Genomic_DNA"/>
</dbReference>
<keyword evidence="6 8" id="KW-0100">Branched-chain amino acid biosynthesis</keyword>
<dbReference type="Pfam" id="PF10369">
    <property type="entry name" value="ALS_ss_C"/>
    <property type="match status" value="1"/>
</dbReference>
<dbReference type="KEGG" id="dde:Dde_3130"/>
<dbReference type="PANTHER" id="PTHR30239">
    <property type="entry name" value="ACETOLACTATE SYNTHASE SMALL SUBUNIT"/>
    <property type="match status" value="1"/>
</dbReference>
<dbReference type="Proteomes" id="UP000002710">
    <property type="component" value="Chromosome"/>
</dbReference>
<dbReference type="InterPro" id="IPR054480">
    <property type="entry name" value="AHAS_small-like_ACT"/>
</dbReference>
<name>Q30WM2_OLEA2</name>
<dbReference type="SUPFAM" id="SSF55021">
    <property type="entry name" value="ACT-like"/>
    <property type="match status" value="2"/>
</dbReference>
<keyword evidence="5 8" id="KW-0028">Amino-acid biosynthesis</keyword>
<dbReference type="STRING" id="207559.Dde_3130"/>
<sequence>MKHTISALVQNRVGVVAEATDVFRKYNVNIKSVSCGETEDFDVSRLVITVEGQSAEVERICAELSGLDFIREVEDLARKDFVDRELALLRVSITRDTMSQVMQIFEVFRANVVGMGQETITVELTGDQEKVDGFIKMLRPHGIRSLCRTGVIALRRGDED</sequence>
<dbReference type="CDD" id="cd04878">
    <property type="entry name" value="ACT_AHAS"/>
    <property type="match status" value="1"/>
</dbReference>
<keyword evidence="11" id="KW-1185">Reference proteome</keyword>
<dbReference type="GO" id="GO:0005829">
    <property type="term" value="C:cytosol"/>
    <property type="evidence" value="ECO:0007669"/>
    <property type="project" value="TreeGrafter"/>
</dbReference>
<dbReference type="InterPro" id="IPR027271">
    <property type="entry name" value="Acetolactate_synth/TF_NikR_C"/>
</dbReference>
<comment type="function">
    <text evidence="8">Catalyzes the conversion of 2 pyruvate molecules into acetolactate in the first common step of the biosynthetic pathway of the branched-amino acids such as leucine, isoleucine, and valine.</text>
</comment>
<evidence type="ECO:0000256" key="3">
    <source>
        <dbReference type="ARBA" id="ARBA00006341"/>
    </source>
</evidence>
<comment type="subunit">
    <text evidence="4 8">Dimer of large and small chains.</text>
</comment>
<dbReference type="HOGENOM" id="CLU_055003_1_3_7"/>
<dbReference type="GO" id="GO:0009097">
    <property type="term" value="P:isoleucine biosynthetic process"/>
    <property type="evidence" value="ECO:0007669"/>
    <property type="project" value="UniProtKB-UniRule"/>
</dbReference>
<dbReference type="UniPathway" id="UPA00049">
    <property type="reaction ID" value="UER00059"/>
</dbReference>
<dbReference type="GO" id="GO:0009099">
    <property type="term" value="P:L-valine biosynthetic process"/>
    <property type="evidence" value="ECO:0007669"/>
    <property type="project" value="UniProtKB-UniRule"/>
</dbReference>
<proteinExistence type="inferred from homology"/>